<organism evidence="2 3">
    <name type="scientific">Williamsia phyllosphaerae</name>
    <dbReference type="NCBI Taxonomy" id="885042"/>
    <lineage>
        <taxon>Bacteria</taxon>
        <taxon>Bacillati</taxon>
        <taxon>Actinomycetota</taxon>
        <taxon>Actinomycetes</taxon>
        <taxon>Mycobacteriales</taxon>
        <taxon>Nocardiaceae</taxon>
        <taxon>Williamsia</taxon>
    </lineage>
</organism>
<feature type="domain" description="SAV-6107-like HEPN" evidence="1">
    <location>
        <begin position="39"/>
        <end position="136"/>
    </location>
</feature>
<accession>A0ABQ1UZX4</accession>
<protein>
    <recommendedName>
        <fullName evidence="1">SAV-6107-like HEPN domain-containing protein</fullName>
    </recommendedName>
</protein>
<comment type="caution">
    <text evidence="2">The sequence shown here is derived from an EMBL/GenBank/DDBJ whole genome shotgun (WGS) entry which is preliminary data.</text>
</comment>
<dbReference type="Proteomes" id="UP000632454">
    <property type="component" value="Unassembled WGS sequence"/>
</dbReference>
<gene>
    <name evidence="2" type="ORF">GCM10007298_26720</name>
</gene>
<reference evidence="3" key="1">
    <citation type="journal article" date="2019" name="Int. J. Syst. Evol. Microbiol.">
        <title>The Global Catalogue of Microorganisms (GCM) 10K type strain sequencing project: providing services to taxonomists for standard genome sequencing and annotation.</title>
        <authorList>
            <consortium name="The Broad Institute Genomics Platform"/>
            <consortium name="The Broad Institute Genome Sequencing Center for Infectious Disease"/>
            <person name="Wu L."/>
            <person name="Ma J."/>
        </authorList>
    </citation>
    <scope>NUCLEOTIDE SEQUENCE [LARGE SCALE GENOMIC DNA]</scope>
    <source>
        <strain evidence="3">CCM 7855</strain>
    </source>
</reference>
<name>A0ABQ1UZX4_9NOCA</name>
<evidence type="ECO:0000259" key="1">
    <source>
        <dbReference type="Pfam" id="PF18726"/>
    </source>
</evidence>
<evidence type="ECO:0000313" key="2">
    <source>
        <dbReference type="EMBL" id="GGF29442.1"/>
    </source>
</evidence>
<sequence length="160" mass="17260">MHIEGVIDMAAPQRTTPDPRVVTRARDLLEKADSLAALAADAPGHADQLRELYVSALRAAGAALAIGESSLGPRRGTSNAWARLPRAIPSMTTWATYFAGLSRLRADIEVGIVRDVDALRVRETRSRLQDFLDDVEAEVLAYEQGRPGPTPPAHNPARSA</sequence>
<dbReference type="EMBL" id="BMCS01000001">
    <property type="protein sequence ID" value="GGF29442.1"/>
    <property type="molecule type" value="Genomic_DNA"/>
</dbReference>
<dbReference type="InterPro" id="IPR040891">
    <property type="entry name" value="HEPN_SAV_6107"/>
</dbReference>
<evidence type="ECO:0000313" key="3">
    <source>
        <dbReference type="Proteomes" id="UP000632454"/>
    </source>
</evidence>
<proteinExistence type="predicted"/>
<keyword evidence="3" id="KW-1185">Reference proteome</keyword>
<dbReference type="Pfam" id="PF18726">
    <property type="entry name" value="HEPN_SAV_6107"/>
    <property type="match status" value="1"/>
</dbReference>